<keyword evidence="2 6" id="KW-0808">Transferase</keyword>
<dbReference type="InterPro" id="IPR025714">
    <property type="entry name" value="Methyltranfer_dom"/>
</dbReference>
<dbReference type="InterPro" id="IPR026170">
    <property type="entry name" value="FAM173A/B"/>
</dbReference>
<proteinExistence type="predicted"/>
<dbReference type="PANTHER" id="PTHR13610:SF11">
    <property type="entry name" value="METHYLTRANSFERASE DOMAIN-CONTAINING PROTEIN"/>
    <property type="match status" value="1"/>
</dbReference>
<evidence type="ECO:0000313" key="7">
    <source>
        <dbReference type="Proteomes" id="UP000464378"/>
    </source>
</evidence>
<dbReference type="CDD" id="cd02440">
    <property type="entry name" value="AdoMet_MTases"/>
    <property type="match status" value="1"/>
</dbReference>
<accession>A0A6C2YUP9</accession>
<dbReference type="EMBL" id="LR593887">
    <property type="protein sequence ID" value="VTS08272.1"/>
    <property type="molecule type" value="Genomic_DNA"/>
</dbReference>
<sequence length="406" mass="44601">MDNRSIARSLMAGSLLLLMVGLSWSQPAEVPTQPAFLRVKLPADAKLEFDGVVTKTTGEIRRFQSPPLATGKKYLYDLKWTYTEKGQAITKTRTVTIVPGSEVEIDLLVEEAKPEPKDPPKAEPKPAPKVEPKTEPKAEPKPEMKAEPKPAPKVEPKTEPKAEPKAEPKPAPKVEPKTEPKAEPKPEMKAEPKTAPKVEPKTEPKAEPKPAPKVEPKTEPKVEPKAEPKAEPKPAPKATGNDAEETTKVPYVPTPQVVVEAMLKMADVKAGDTVFDLGCGDGRIVITAVKQFQAKRGVGIDLDPDRILDSKLNAKKANVVDRVDFREGDVLKLKDLSEASVVTLYLLPEVNLKLKPVLLSTLKPGSRIVSHDFDMGDWKPEKTLDLQDERGDEHTIYLWTVPAAKN</sequence>
<name>A0A6C2YUP9_9BACT</name>
<evidence type="ECO:0000256" key="3">
    <source>
        <dbReference type="ARBA" id="ARBA00022691"/>
    </source>
</evidence>
<gene>
    <name evidence="6" type="ORF">GMBLW1_37350</name>
</gene>
<dbReference type="Proteomes" id="UP000464378">
    <property type="component" value="Chromosome"/>
</dbReference>
<reference evidence="6" key="1">
    <citation type="submission" date="2019-04" db="EMBL/GenBank/DDBJ databases">
        <authorList>
            <consortium name="Science for Life Laboratories"/>
        </authorList>
    </citation>
    <scope>NUCLEOTIDE SEQUENCE</scope>
    <source>
        <strain evidence="6">MBLW1</strain>
    </source>
</reference>
<dbReference type="KEGG" id="tim:GMBLW1_37350"/>
<dbReference type="EMBL" id="LR586016">
    <property type="protein sequence ID" value="VIP05458.1"/>
    <property type="molecule type" value="Genomic_DNA"/>
</dbReference>
<feature type="compositionally biased region" description="Basic and acidic residues" evidence="4">
    <location>
        <begin position="110"/>
        <end position="234"/>
    </location>
</feature>
<dbReference type="InterPro" id="IPR017460">
    <property type="entry name" value="CHP03000_planctomycetes"/>
</dbReference>
<evidence type="ECO:0000256" key="2">
    <source>
        <dbReference type="ARBA" id="ARBA00022679"/>
    </source>
</evidence>
<protein>
    <recommendedName>
        <fullName evidence="5">Methyltransferase domain-containing protein</fullName>
    </recommendedName>
</protein>
<dbReference type="AlphaFoldDB" id="A0A6C2YUP9"/>
<evidence type="ECO:0000259" key="5">
    <source>
        <dbReference type="Pfam" id="PF13847"/>
    </source>
</evidence>
<dbReference type="Pfam" id="PF13847">
    <property type="entry name" value="Methyltransf_31"/>
    <property type="match status" value="1"/>
</dbReference>
<organism evidence="6">
    <name type="scientific">Tuwongella immobilis</name>
    <dbReference type="NCBI Taxonomy" id="692036"/>
    <lineage>
        <taxon>Bacteria</taxon>
        <taxon>Pseudomonadati</taxon>
        <taxon>Planctomycetota</taxon>
        <taxon>Planctomycetia</taxon>
        <taxon>Gemmatales</taxon>
        <taxon>Gemmataceae</taxon>
        <taxon>Tuwongella</taxon>
    </lineage>
</organism>
<feature type="region of interest" description="Disordered" evidence="4">
    <location>
        <begin position="110"/>
        <end position="248"/>
    </location>
</feature>
<dbReference type="SUPFAM" id="SSF53335">
    <property type="entry name" value="S-adenosyl-L-methionine-dependent methyltransferases"/>
    <property type="match status" value="1"/>
</dbReference>
<dbReference type="PANTHER" id="PTHR13610">
    <property type="entry name" value="METHYLTRANSFERASE DOMAIN-CONTAINING PROTEIN"/>
    <property type="match status" value="1"/>
</dbReference>
<dbReference type="Gene3D" id="3.40.50.150">
    <property type="entry name" value="Vaccinia Virus protein VP39"/>
    <property type="match status" value="1"/>
</dbReference>
<feature type="domain" description="Methyltransferase" evidence="5">
    <location>
        <begin position="269"/>
        <end position="384"/>
    </location>
</feature>
<dbReference type="NCBIfam" id="TIGR03000">
    <property type="entry name" value="plancto_dom_1"/>
    <property type="match status" value="1"/>
</dbReference>
<keyword evidence="7" id="KW-1185">Reference proteome</keyword>
<keyword evidence="1 6" id="KW-0489">Methyltransferase</keyword>
<dbReference type="InterPro" id="IPR029063">
    <property type="entry name" value="SAM-dependent_MTases_sf"/>
</dbReference>
<evidence type="ECO:0000256" key="4">
    <source>
        <dbReference type="SAM" id="MobiDB-lite"/>
    </source>
</evidence>
<dbReference type="GO" id="GO:0032259">
    <property type="term" value="P:methylation"/>
    <property type="evidence" value="ECO:0007669"/>
    <property type="project" value="UniProtKB-KW"/>
</dbReference>
<evidence type="ECO:0000313" key="6">
    <source>
        <dbReference type="EMBL" id="VIP05458.1"/>
    </source>
</evidence>
<evidence type="ECO:0000256" key="1">
    <source>
        <dbReference type="ARBA" id="ARBA00022603"/>
    </source>
</evidence>
<dbReference type="GO" id="GO:0016279">
    <property type="term" value="F:protein-lysine N-methyltransferase activity"/>
    <property type="evidence" value="ECO:0007669"/>
    <property type="project" value="InterPro"/>
</dbReference>
<dbReference type="RefSeq" id="WP_162660528.1">
    <property type="nucleotide sequence ID" value="NZ_LR593887.1"/>
</dbReference>
<dbReference type="InParanoid" id="A0A6C2YUP9"/>
<keyword evidence="3" id="KW-0949">S-adenosyl-L-methionine</keyword>